<sequence>MALVLLTGVANVGLILGAHLPTLGSPYRVMLAVKVGLVAVMVAIALCNRYVFVPRLSRGKGDAALRAIAVATVVEIILGAAVLALVSAFATFDPV</sequence>
<organism evidence="3">
    <name type="scientific">mine drainage metagenome</name>
    <dbReference type="NCBI Taxonomy" id="410659"/>
    <lineage>
        <taxon>unclassified sequences</taxon>
        <taxon>metagenomes</taxon>
        <taxon>ecological metagenomes</taxon>
    </lineage>
</organism>
<proteinExistence type="predicted"/>
<feature type="transmembrane region" description="Helical" evidence="1">
    <location>
        <begin position="63"/>
        <end position="90"/>
    </location>
</feature>
<evidence type="ECO:0000259" key="2">
    <source>
        <dbReference type="Pfam" id="PF05425"/>
    </source>
</evidence>
<feature type="transmembrane region" description="Helical" evidence="1">
    <location>
        <begin position="27"/>
        <end position="51"/>
    </location>
</feature>
<name>A0A1J5PCH0_9ZZZZ</name>
<dbReference type="InterPro" id="IPR008457">
    <property type="entry name" value="Cu-R_CopD_dom"/>
</dbReference>
<evidence type="ECO:0000313" key="3">
    <source>
        <dbReference type="EMBL" id="OIQ68456.1"/>
    </source>
</evidence>
<dbReference type="AlphaFoldDB" id="A0A1J5PCH0"/>
<dbReference type="GO" id="GO:0016020">
    <property type="term" value="C:membrane"/>
    <property type="evidence" value="ECO:0007669"/>
    <property type="project" value="InterPro"/>
</dbReference>
<keyword evidence="1" id="KW-1133">Transmembrane helix</keyword>
<evidence type="ECO:0000256" key="1">
    <source>
        <dbReference type="SAM" id="Phobius"/>
    </source>
</evidence>
<gene>
    <name evidence="3" type="primary">yebZ</name>
    <name evidence="3" type="ORF">GALL_499540</name>
</gene>
<protein>
    <submittedName>
        <fullName evidence="3">Inner membrane protein YebZ</fullName>
    </submittedName>
</protein>
<reference evidence="3" key="1">
    <citation type="submission" date="2016-10" db="EMBL/GenBank/DDBJ databases">
        <title>Sequence of Gallionella enrichment culture.</title>
        <authorList>
            <person name="Poehlein A."/>
            <person name="Muehling M."/>
            <person name="Daniel R."/>
        </authorList>
    </citation>
    <scope>NUCLEOTIDE SEQUENCE</scope>
</reference>
<comment type="caution">
    <text evidence="3">The sequence shown here is derived from an EMBL/GenBank/DDBJ whole genome shotgun (WGS) entry which is preliminary data.</text>
</comment>
<accession>A0A1J5PCH0</accession>
<keyword evidence="1" id="KW-0812">Transmembrane</keyword>
<feature type="domain" description="Copper resistance protein D" evidence="2">
    <location>
        <begin position="1"/>
        <end position="88"/>
    </location>
</feature>
<dbReference type="EMBL" id="MLJW01005300">
    <property type="protein sequence ID" value="OIQ68456.1"/>
    <property type="molecule type" value="Genomic_DNA"/>
</dbReference>
<keyword evidence="1" id="KW-0472">Membrane</keyword>
<dbReference type="Pfam" id="PF05425">
    <property type="entry name" value="CopD"/>
    <property type="match status" value="1"/>
</dbReference>